<dbReference type="AlphaFoldDB" id="A0AAD5U7K4"/>
<accession>A0AAD5U7K4</accession>
<dbReference type="Gene3D" id="3.30.40.10">
    <property type="entry name" value="Zinc/RING finger domain, C3HC4 (zinc finger)"/>
    <property type="match status" value="2"/>
</dbReference>
<evidence type="ECO:0000256" key="1">
    <source>
        <dbReference type="ARBA" id="ARBA00022723"/>
    </source>
</evidence>
<dbReference type="EMBL" id="JADGJW010000049">
    <property type="protein sequence ID" value="KAJ3225905.1"/>
    <property type="molecule type" value="Genomic_DNA"/>
</dbReference>
<keyword evidence="6" id="KW-0812">Transmembrane</keyword>
<keyword evidence="3" id="KW-0862">Zinc</keyword>
<dbReference type="InterPro" id="IPR017907">
    <property type="entry name" value="Znf_RING_CS"/>
</dbReference>
<keyword evidence="6" id="KW-0472">Membrane</keyword>
<dbReference type="InterPro" id="IPR001841">
    <property type="entry name" value="Znf_RING"/>
</dbReference>
<dbReference type="Pfam" id="PF00097">
    <property type="entry name" value="zf-C3HC4"/>
    <property type="match status" value="1"/>
</dbReference>
<feature type="transmembrane region" description="Helical" evidence="6">
    <location>
        <begin position="603"/>
        <end position="625"/>
    </location>
</feature>
<evidence type="ECO:0000256" key="4">
    <source>
        <dbReference type="PROSITE-ProRule" id="PRU00175"/>
    </source>
</evidence>
<dbReference type="PROSITE" id="PS50089">
    <property type="entry name" value="ZF_RING_2"/>
    <property type="match status" value="1"/>
</dbReference>
<dbReference type="InterPro" id="IPR018957">
    <property type="entry name" value="Znf_C3HC4_RING-type"/>
</dbReference>
<evidence type="ECO:0000259" key="7">
    <source>
        <dbReference type="PROSITE" id="PS50089"/>
    </source>
</evidence>
<keyword evidence="6" id="KW-1133">Transmembrane helix</keyword>
<feature type="transmembrane region" description="Helical" evidence="6">
    <location>
        <begin position="508"/>
        <end position="530"/>
    </location>
</feature>
<keyword evidence="5" id="KW-0175">Coiled coil</keyword>
<dbReference type="Proteomes" id="UP001211065">
    <property type="component" value="Unassembled WGS sequence"/>
</dbReference>
<dbReference type="PROSITE" id="PS00518">
    <property type="entry name" value="ZF_RING_1"/>
    <property type="match status" value="1"/>
</dbReference>
<name>A0AAD5U7K4_9FUNG</name>
<evidence type="ECO:0000256" key="2">
    <source>
        <dbReference type="ARBA" id="ARBA00022771"/>
    </source>
</evidence>
<evidence type="ECO:0000256" key="3">
    <source>
        <dbReference type="ARBA" id="ARBA00022833"/>
    </source>
</evidence>
<sequence length="765" mass="88273">MDALQQNDDYNYVFEFNPNLICPMCCFPFVSPTTTDCNHTFCEYCLTKSLSISQKCPSCRSEISKVTPANLIIANLVNELMVYCNEKVNGCQWKGERSQLHNHLESECMFVLKKCQNEGCLKMIKKVEYKNHLEIHNPASKLYCIQCKYCQEFIPFLDIESHGRDCGETDSKCPSALFGCTWSGKLKNYLRHINTCTFAQLLPYFNIQESKYRSVVEENMNLHKKMESLTLEVEQLRQELDQEREVEFRKEIIFEEFNQRFCNLELKQDMALLSETSRLRDELSNLRILCQSIQMQLIHAGNKNFNKSSNDHSKSRILEENLRNAGLKHGGYALPNCPFETSTFPPNAKSGFLIYSPAISELENAENNNLSKDEGTVEPEVIDSWLLLASCCLRSFSILFLTIALDRKRTYCSSATTYLLFGQSPNNPSPVLYPSDAASSSSSTYNTHSRLPSSYLPLPSRADANSPIFVSKLVPAESESGDLVENDDDFDEEEESILKKLKTSLMKFPSWNFIFCFLFVLRLTGLLLVIDPPHLRKDFWRFPPALVYPQEEEFYSPIFFYLSLILGLIQCVPVFMIAYHIVIDQPKFAQVVNSSGVSQRKKFGPTIKSKIFLVLGVLFSMIWFVEPSITSRGITNLVLSTGNSSLSFSHRSCPIPPFWWHNESDTIAATYASEFFQIDYYEKNERIYFNEILVQEEMEIPKEKKEKEVALHGWASWVDFTSWCGLVGLWLLFWNLRIEYKRIKDAWVKFIVLQVQETFAFRRTN</sequence>
<evidence type="ECO:0000313" key="8">
    <source>
        <dbReference type="EMBL" id="KAJ3225905.1"/>
    </source>
</evidence>
<organism evidence="8 9">
    <name type="scientific">Clydaea vesicula</name>
    <dbReference type="NCBI Taxonomy" id="447962"/>
    <lineage>
        <taxon>Eukaryota</taxon>
        <taxon>Fungi</taxon>
        <taxon>Fungi incertae sedis</taxon>
        <taxon>Chytridiomycota</taxon>
        <taxon>Chytridiomycota incertae sedis</taxon>
        <taxon>Chytridiomycetes</taxon>
        <taxon>Lobulomycetales</taxon>
        <taxon>Lobulomycetaceae</taxon>
        <taxon>Clydaea</taxon>
    </lineage>
</organism>
<feature type="coiled-coil region" evidence="5">
    <location>
        <begin position="219"/>
        <end position="246"/>
    </location>
</feature>
<dbReference type="GO" id="GO:0008270">
    <property type="term" value="F:zinc ion binding"/>
    <property type="evidence" value="ECO:0007669"/>
    <property type="project" value="UniProtKB-KW"/>
</dbReference>
<keyword evidence="9" id="KW-1185">Reference proteome</keyword>
<gene>
    <name evidence="8" type="ORF">HK099_005961</name>
</gene>
<dbReference type="SUPFAM" id="SSF49599">
    <property type="entry name" value="TRAF domain-like"/>
    <property type="match status" value="2"/>
</dbReference>
<keyword evidence="1" id="KW-0479">Metal-binding</keyword>
<dbReference type="InterPro" id="IPR013083">
    <property type="entry name" value="Znf_RING/FYVE/PHD"/>
</dbReference>
<reference evidence="8" key="1">
    <citation type="submission" date="2020-05" db="EMBL/GenBank/DDBJ databases">
        <title>Phylogenomic resolution of chytrid fungi.</title>
        <authorList>
            <person name="Stajich J.E."/>
            <person name="Amses K."/>
            <person name="Simmons R."/>
            <person name="Seto K."/>
            <person name="Myers J."/>
            <person name="Bonds A."/>
            <person name="Quandt C.A."/>
            <person name="Barry K."/>
            <person name="Liu P."/>
            <person name="Grigoriev I."/>
            <person name="Longcore J.E."/>
            <person name="James T.Y."/>
        </authorList>
    </citation>
    <scope>NUCLEOTIDE SEQUENCE</scope>
    <source>
        <strain evidence="8">JEL0476</strain>
    </source>
</reference>
<evidence type="ECO:0000313" key="9">
    <source>
        <dbReference type="Proteomes" id="UP001211065"/>
    </source>
</evidence>
<dbReference type="SUPFAM" id="SSF57850">
    <property type="entry name" value="RING/U-box"/>
    <property type="match status" value="1"/>
</dbReference>
<protein>
    <recommendedName>
        <fullName evidence="7">RING-type domain-containing protein</fullName>
    </recommendedName>
</protein>
<evidence type="ECO:0000256" key="5">
    <source>
        <dbReference type="SAM" id="Coils"/>
    </source>
</evidence>
<feature type="transmembrane region" description="Helical" evidence="6">
    <location>
        <begin position="714"/>
        <end position="734"/>
    </location>
</feature>
<feature type="transmembrane region" description="Helical" evidence="6">
    <location>
        <begin position="558"/>
        <end position="582"/>
    </location>
</feature>
<dbReference type="PANTHER" id="PTHR10131">
    <property type="entry name" value="TNF RECEPTOR ASSOCIATED FACTOR"/>
    <property type="match status" value="1"/>
</dbReference>
<feature type="domain" description="RING-type" evidence="7">
    <location>
        <begin position="22"/>
        <end position="60"/>
    </location>
</feature>
<evidence type="ECO:0000256" key="6">
    <source>
        <dbReference type="SAM" id="Phobius"/>
    </source>
</evidence>
<dbReference type="SMART" id="SM00184">
    <property type="entry name" value="RING"/>
    <property type="match status" value="1"/>
</dbReference>
<comment type="caution">
    <text evidence="8">The sequence shown here is derived from an EMBL/GenBank/DDBJ whole genome shotgun (WGS) entry which is preliminary data.</text>
</comment>
<feature type="transmembrane region" description="Helical" evidence="6">
    <location>
        <begin position="385"/>
        <end position="405"/>
    </location>
</feature>
<dbReference type="PANTHER" id="PTHR10131:SF94">
    <property type="entry name" value="TNF RECEPTOR-ASSOCIATED FACTOR 4"/>
    <property type="match status" value="1"/>
</dbReference>
<proteinExistence type="predicted"/>
<keyword evidence="2 4" id="KW-0863">Zinc-finger</keyword>